<dbReference type="InterPro" id="IPR050294">
    <property type="entry name" value="RnfB_subfamily"/>
</dbReference>
<dbReference type="EMBL" id="VLJN01000045">
    <property type="protein sequence ID" value="TWG80421.1"/>
    <property type="molecule type" value="Genomic_DNA"/>
</dbReference>
<dbReference type="InterPro" id="IPR054829">
    <property type="entry name" value="FdxA"/>
</dbReference>
<dbReference type="Proteomes" id="UP000318141">
    <property type="component" value="Unassembled WGS sequence"/>
</dbReference>
<comment type="caution">
    <text evidence="13">The sequence shown here is derived from an EMBL/GenBank/DDBJ whole genome shotgun (WGS) entry which is preliminary data.</text>
</comment>
<evidence type="ECO:0000256" key="4">
    <source>
        <dbReference type="ARBA" id="ARBA00022485"/>
    </source>
</evidence>
<accession>A0A562B5D1</accession>
<evidence type="ECO:0000256" key="9">
    <source>
        <dbReference type="ARBA" id="ARBA00023014"/>
    </source>
</evidence>
<dbReference type="GO" id="GO:0009055">
    <property type="term" value="F:electron transfer activity"/>
    <property type="evidence" value="ECO:0007669"/>
    <property type="project" value="InterPro"/>
</dbReference>
<evidence type="ECO:0000256" key="8">
    <source>
        <dbReference type="ARBA" id="ARBA00023004"/>
    </source>
</evidence>
<dbReference type="InterPro" id="IPR017896">
    <property type="entry name" value="4Fe4S_Fe-S-bd"/>
</dbReference>
<keyword evidence="5 11" id="KW-0479">Metal-binding</keyword>
<protein>
    <recommendedName>
        <fullName evidence="11">Ferredoxin</fullName>
    </recommendedName>
</protein>
<comment type="cofactor">
    <cofactor evidence="1 11">
        <name>[3Fe-4S] cluster</name>
        <dbReference type="ChEBI" id="CHEBI:21137"/>
    </cofactor>
</comment>
<evidence type="ECO:0000313" key="13">
    <source>
        <dbReference type="EMBL" id="TWG80421.1"/>
    </source>
</evidence>
<evidence type="ECO:0000256" key="6">
    <source>
        <dbReference type="ARBA" id="ARBA00022737"/>
    </source>
</evidence>
<name>A0A562B5D1_9BURK</name>
<keyword evidence="14" id="KW-1185">Reference proteome</keyword>
<dbReference type="Gene3D" id="3.30.70.20">
    <property type="match status" value="1"/>
</dbReference>
<evidence type="ECO:0000256" key="5">
    <source>
        <dbReference type="ARBA" id="ARBA00022723"/>
    </source>
</evidence>
<dbReference type="Pfam" id="PF00037">
    <property type="entry name" value="Fer4"/>
    <property type="match status" value="1"/>
</dbReference>
<comment type="function">
    <text evidence="11">Ferredoxins are iron-sulfur proteins that transfer electrons in a wide variety of metabolic reactions.</text>
</comment>
<dbReference type="NCBIfam" id="NF045490">
    <property type="entry name" value="FdxA_Protbact"/>
    <property type="match status" value="1"/>
</dbReference>
<keyword evidence="4 11" id="KW-0004">4Fe-4S</keyword>
<keyword evidence="7 11" id="KW-0249">Electron transport</keyword>
<gene>
    <name evidence="13" type="ORF">L602_000500000670</name>
</gene>
<keyword evidence="6 11" id="KW-0677">Repeat</keyword>
<evidence type="ECO:0000256" key="10">
    <source>
        <dbReference type="ARBA" id="ARBA00023291"/>
    </source>
</evidence>
<dbReference type="PROSITE" id="PS00198">
    <property type="entry name" value="4FE4S_FER_1"/>
    <property type="match status" value="1"/>
</dbReference>
<dbReference type="GO" id="GO:0051539">
    <property type="term" value="F:4 iron, 4 sulfur cluster binding"/>
    <property type="evidence" value="ECO:0007669"/>
    <property type="project" value="UniProtKB-KW"/>
</dbReference>
<evidence type="ECO:0000256" key="2">
    <source>
        <dbReference type="ARBA" id="ARBA00001966"/>
    </source>
</evidence>
<dbReference type="AlphaFoldDB" id="A0A562B5D1"/>
<evidence type="ECO:0000256" key="11">
    <source>
        <dbReference type="RuleBase" id="RU364098"/>
    </source>
</evidence>
<dbReference type="Pfam" id="PF11953">
    <property type="entry name" value="DUF3470"/>
    <property type="match status" value="1"/>
</dbReference>
<dbReference type="GO" id="GO:0046872">
    <property type="term" value="F:metal ion binding"/>
    <property type="evidence" value="ECO:0007669"/>
    <property type="project" value="UniProtKB-KW"/>
</dbReference>
<evidence type="ECO:0000313" key="14">
    <source>
        <dbReference type="Proteomes" id="UP000318141"/>
    </source>
</evidence>
<keyword evidence="10 11" id="KW-0003">3Fe-4S</keyword>
<reference evidence="13 14" key="1">
    <citation type="submission" date="2019-07" db="EMBL/GenBank/DDBJ databases">
        <title>Genome sequencing of lignin-degrading bacterial isolates.</title>
        <authorList>
            <person name="Gladden J."/>
        </authorList>
    </citation>
    <scope>NUCLEOTIDE SEQUENCE [LARGE SCALE GENOMIC DNA]</scope>
    <source>
        <strain evidence="13 14">J11</strain>
    </source>
</reference>
<dbReference type="SUPFAM" id="SSF54862">
    <property type="entry name" value="4Fe-4S ferredoxins"/>
    <property type="match status" value="1"/>
</dbReference>
<feature type="domain" description="4Fe-4S ferredoxin-type" evidence="12">
    <location>
        <begin position="31"/>
        <end position="60"/>
    </location>
</feature>
<evidence type="ECO:0000256" key="3">
    <source>
        <dbReference type="ARBA" id="ARBA00022448"/>
    </source>
</evidence>
<dbReference type="PANTHER" id="PTHR42859:SF2">
    <property type="entry name" value="FERREDOXIN"/>
    <property type="match status" value="1"/>
</dbReference>
<evidence type="ECO:0000256" key="7">
    <source>
        <dbReference type="ARBA" id="ARBA00022982"/>
    </source>
</evidence>
<keyword evidence="3 11" id="KW-0813">Transport</keyword>
<keyword evidence="8 11" id="KW-0408">Iron</keyword>
<proteinExistence type="predicted"/>
<dbReference type="PROSITE" id="PS51379">
    <property type="entry name" value="4FE4S_FER_2"/>
    <property type="match status" value="2"/>
</dbReference>
<dbReference type="OrthoDB" id="9803397at2"/>
<comment type="cofactor">
    <cofactor evidence="2 11">
        <name>[4Fe-4S] cluster</name>
        <dbReference type="ChEBI" id="CHEBI:49883"/>
    </cofactor>
</comment>
<dbReference type="PRINTS" id="PR00354">
    <property type="entry name" value="7FE8SFRDOXIN"/>
</dbReference>
<dbReference type="PANTHER" id="PTHR42859">
    <property type="entry name" value="OXIDOREDUCTASE"/>
    <property type="match status" value="1"/>
</dbReference>
<evidence type="ECO:0000256" key="1">
    <source>
        <dbReference type="ARBA" id="ARBA00001927"/>
    </source>
</evidence>
<dbReference type="GO" id="GO:0051538">
    <property type="term" value="F:3 iron, 4 sulfur cluster binding"/>
    <property type="evidence" value="ECO:0007669"/>
    <property type="project" value="UniProtKB-KW"/>
</dbReference>
<evidence type="ECO:0000259" key="12">
    <source>
        <dbReference type="PROSITE" id="PS51379"/>
    </source>
</evidence>
<feature type="domain" description="4Fe-4S ferredoxin-type" evidence="12">
    <location>
        <begin position="1"/>
        <end position="30"/>
    </location>
</feature>
<organism evidence="13 14">
    <name type="scientific">Cupriavidus gilardii J11</name>
    <dbReference type="NCBI Taxonomy" id="936133"/>
    <lineage>
        <taxon>Bacteria</taxon>
        <taxon>Pseudomonadati</taxon>
        <taxon>Pseudomonadota</taxon>
        <taxon>Betaproteobacteria</taxon>
        <taxon>Burkholderiales</taxon>
        <taxon>Burkholderiaceae</taxon>
        <taxon>Cupriavidus</taxon>
    </lineage>
</organism>
<dbReference type="InterPro" id="IPR017900">
    <property type="entry name" value="4Fe4S_Fe_S_CS"/>
</dbReference>
<keyword evidence="9 11" id="KW-0411">Iron-sulfur</keyword>
<dbReference type="InterPro" id="IPR000813">
    <property type="entry name" value="7Fe_ferredoxin"/>
</dbReference>
<sequence>MTFVVTEACVRCKYTDCVSVCPVECFHEGPDFLVIDPDVCIDCGVCVPECPIGAISADTDLPEAQRDFIEINARLAARWPVITAARDPLPDAEQWADVAGKRQYLDEALAALASD</sequence>
<dbReference type="InterPro" id="IPR022569">
    <property type="entry name" value="Fd_C"/>
</dbReference>